<dbReference type="SUPFAM" id="SSF53474">
    <property type="entry name" value="alpha/beta-Hydrolases"/>
    <property type="match status" value="1"/>
</dbReference>
<keyword evidence="5" id="KW-0378">Hydrolase</keyword>
<gene>
    <name evidence="9" type="ORF">MCOS_LOCUS8904</name>
</gene>
<evidence type="ECO:0000256" key="1">
    <source>
        <dbReference type="ARBA" id="ARBA00010758"/>
    </source>
</evidence>
<dbReference type="GO" id="GO:0008474">
    <property type="term" value="F:palmitoyl-(protein) hydrolase activity"/>
    <property type="evidence" value="ECO:0007669"/>
    <property type="project" value="UniProtKB-EC"/>
</dbReference>
<protein>
    <recommendedName>
        <fullName evidence="3">Palmitoyl-protein thioesterase 1</fullName>
        <ecNumber evidence="2">3.1.2.22</ecNumber>
    </recommendedName>
    <alternativeName>
        <fullName evidence="8">Palmitoyl-protein hydrolase 1</fullName>
    </alternativeName>
</protein>
<evidence type="ECO:0000256" key="4">
    <source>
        <dbReference type="ARBA" id="ARBA00022729"/>
    </source>
</evidence>
<dbReference type="Proteomes" id="UP000267029">
    <property type="component" value="Unassembled WGS sequence"/>
</dbReference>
<keyword evidence="6" id="KW-1015">Disulfide bond</keyword>
<dbReference type="GO" id="GO:0005764">
    <property type="term" value="C:lysosome"/>
    <property type="evidence" value="ECO:0007669"/>
    <property type="project" value="TreeGrafter"/>
</dbReference>
<dbReference type="AlphaFoldDB" id="A0A0R3UMD5"/>
<dbReference type="Gene3D" id="3.40.50.1820">
    <property type="entry name" value="alpha/beta hydrolase"/>
    <property type="match status" value="1"/>
</dbReference>
<evidence type="ECO:0000256" key="3">
    <source>
        <dbReference type="ARBA" id="ARBA00014212"/>
    </source>
</evidence>
<proteinExistence type="inferred from homology"/>
<evidence type="ECO:0000256" key="8">
    <source>
        <dbReference type="ARBA" id="ARBA00031934"/>
    </source>
</evidence>
<evidence type="ECO:0000256" key="2">
    <source>
        <dbReference type="ARBA" id="ARBA00012423"/>
    </source>
</evidence>
<dbReference type="InterPro" id="IPR002472">
    <property type="entry name" value="Palm_thioest"/>
</dbReference>
<dbReference type="PRINTS" id="PR00414">
    <property type="entry name" value="PPTHIESTRASE"/>
</dbReference>
<organism evidence="9 10">
    <name type="scientific">Mesocestoides corti</name>
    <name type="common">Flatworm</name>
    <dbReference type="NCBI Taxonomy" id="53468"/>
    <lineage>
        <taxon>Eukaryota</taxon>
        <taxon>Metazoa</taxon>
        <taxon>Spiralia</taxon>
        <taxon>Lophotrochozoa</taxon>
        <taxon>Platyhelminthes</taxon>
        <taxon>Cestoda</taxon>
        <taxon>Eucestoda</taxon>
        <taxon>Cyclophyllidea</taxon>
        <taxon>Mesocestoididae</taxon>
        <taxon>Mesocestoides</taxon>
    </lineage>
</organism>
<dbReference type="STRING" id="53468.A0A0R3UMD5"/>
<evidence type="ECO:0000256" key="6">
    <source>
        <dbReference type="ARBA" id="ARBA00023157"/>
    </source>
</evidence>
<dbReference type="EMBL" id="UXSR01005594">
    <property type="protein sequence ID" value="VDD82901.1"/>
    <property type="molecule type" value="Genomic_DNA"/>
</dbReference>
<accession>A0A0R3UMD5</accession>
<keyword evidence="10" id="KW-1185">Reference proteome</keyword>
<keyword evidence="4" id="KW-0732">Signal</keyword>
<comment type="similarity">
    <text evidence="1">Belongs to the palmitoyl-protein thioesterase family.</text>
</comment>
<reference evidence="9 10" key="1">
    <citation type="submission" date="2018-10" db="EMBL/GenBank/DDBJ databases">
        <authorList>
            <consortium name="Pathogen Informatics"/>
        </authorList>
    </citation>
    <scope>NUCLEOTIDE SEQUENCE [LARGE SCALE GENOMIC DNA]</scope>
</reference>
<evidence type="ECO:0000256" key="7">
    <source>
        <dbReference type="ARBA" id="ARBA00023180"/>
    </source>
</evidence>
<sequence>MVSPCLRLLLNQIEIEGDTSSGGGMTRLSQMIKDEIPGTYVLSVKLGSSSLIDFLNSYLMPINQQIETVCQMVHSDPNLSNGFHLIGISQAGLFVRALAQRCPPKVLGSVISIGGPQQGVYGLPQCPNATANPFCQYIRRALSKFAYTDFIQSKFTQAQYWHDPLNEAVYKDRSQFLADINQEKKRLEQSVDIICLPSSQTVNVTYRNNLLTADNLVLVRFLHDTIVIPGASEWFGFYRPGSADTLYDTKESSQYKTDSLGLRTLDKQGRLHLIPLPGNHLQFSDEWFRDVIIKVFLNGRTYT</sequence>
<dbReference type="Pfam" id="PF02089">
    <property type="entry name" value="Palm_thioest"/>
    <property type="match status" value="1"/>
</dbReference>
<dbReference type="PANTHER" id="PTHR11247">
    <property type="entry name" value="PALMITOYL-PROTEIN THIOESTERASE/DOLICHYLDIPHOSPHATASE 1"/>
    <property type="match status" value="1"/>
</dbReference>
<dbReference type="PANTHER" id="PTHR11247:SF8">
    <property type="entry name" value="PALMITOYL-PROTEIN THIOESTERASE 1"/>
    <property type="match status" value="1"/>
</dbReference>
<evidence type="ECO:0000256" key="5">
    <source>
        <dbReference type="ARBA" id="ARBA00022801"/>
    </source>
</evidence>
<evidence type="ECO:0000313" key="9">
    <source>
        <dbReference type="EMBL" id="VDD82901.1"/>
    </source>
</evidence>
<dbReference type="InterPro" id="IPR029058">
    <property type="entry name" value="AB_hydrolase_fold"/>
</dbReference>
<dbReference type="EC" id="3.1.2.22" evidence="2"/>
<name>A0A0R3UMD5_MESCO</name>
<keyword evidence="7" id="KW-0325">Glycoprotein</keyword>
<dbReference type="OrthoDB" id="10263094at2759"/>
<evidence type="ECO:0000313" key="10">
    <source>
        <dbReference type="Proteomes" id="UP000267029"/>
    </source>
</evidence>